<dbReference type="InterPro" id="IPR000352">
    <property type="entry name" value="Pep_chain_release_fac_I"/>
</dbReference>
<dbReference type="GO" id="GO:0012505">
    <property type="term" value="C:endomembrane system"/>
    <property type="evidence" value="ECO:0007669"/>
    <property type="project" value="UniProtKB-SubCell"/>
</dbReference>
<dbReference type="WBParaSite" id="TCONS_00011773.p1">
    <property type="protein sequence ID" value="TCONS_00011773.p1"/>
    <property type="gene ID" value="XLOC_006608"/>
</dbReference>
<dbReference type="Pfam" id="PF00472">
    <property type="entry name" value="RF-1"/>
    <property type="match status" value="1"/>
</dbReference>
<feature type="transmembrane region" description="Helical" evidence="6">
    <location>
        <begin position="607"/>
        <end position="627"/>
    </location>
</feature>
<keyword evidence="2" id="KW-0813">Transport</keyword>
<dbReference type="SUPFAM" id="SSF103473">
    <property type="entry name" value="MFS general substrate transporter"/>
    <property type="match status" value="1"/>
</dbReference>
<comment type="subcellular location">
    <subcellularLocation>
        <location evidence="1">Endomembrane system</location>
        <topology evidence="1">Multi-pass membrane protein</topology>
    </subcellularLocation>
</comment>
<dbReference type="PROSITE" id="PS00745">
    <property type="entry name" value="RF_PROK_I"/>
    <property type="match status" value="1"/>
</dbReference>
<feature type="domain" description="Prokaryotic-type class I peptide chain release factors" evidence="7">
    <location>
        <begin position="61"/>
        <end position="77"/>
    </location>
</feature>
<dbReference type="Gene3D" id="1.20.1250.20">
    <property type="entry name" value="MFS general substrate transporter like domains"/>
    <property type="match status" value="1"/>
</dbReference>
<dbReference type="InterPro" id="IPR051068">
    <property type="entry name" value="MFS_Domain-Containing_Protein"/>
</dbReference>
<dbReference type="Pfam" id="PF07690">
    <property type="entry name" value="MFS_1"/>
    <property type="match status" value="1"/>
</dbReference>
<dbReference type="CDD" id="cd17326">
    <property type="entry name" value="MFS_MFSD8"/>
    <property type="match status" value="1"/>
</dbReference>
<feature type="transmembrane region" description="Helical" evidence="6">
    <location>
        <begin position="180"/>
        <end position="202"/>
    </location>
</feature>
<dbReference type="InterPro" id="IPR011701">
    <property type="entry name" value="MFS"/>
</dbReference>
<sequence length="634" mass="71818">IFDYTTKMSTRRKCRHFFFSIFLMIKINFFSKTVRNLCSNLQNDKKKLSLKFPKVKKECLRSSGPGGQNVNQVSSKVQLTCHIDDVYGITNELKEYIKEKHKLTKFNEIVVESDKHKSQTYNTDECYQKLANIFEKYHKEFQFINSVPTKEDNDILEKREKKKAKYRHNVSVKISSSKEIIYCIILQLLCGIQISVFFTSMWQYIVSIVPTFSMHFYGLLVAIFSVGQAISSPIYGGLSNKLETRNSLVIFALILMATGNFLYAWLINLNKEWVGIFAVVARLCVGLGNGILSVIRAFIATVGDKRKRASNIATGMGAFVLGIALGPTIPMIFSIFGSKGYQWMGIVINLYTAPAYFNVIVFLIMIIILIFCIDLSDKHLYFSDGVSLYSKDNDSLEGTDNVIQDKIRLIPTISCIILYVSIQCVSTNDEVIAAPYTIAMYNWNSTEAVRYNGILLTFCCLLSLIFYGLIAWGPLLYADKRKVILCGLCMFIAYHAANMPWPFYDGPLNYIPKNATSLDEVGGCLRSYKWCETAKRVPLVVYIISEIIGFGLGYPLTSAPLGALYSEILGHCKQDFMQGVMEFFGSMARCLGPILSTYLFENTGYKYAMGFQITILSFSFSLFVIFYNRLISAH</sequence>
<keyword evidence="3 6" id="KW-0812">Transmembrane</keyword>
<feature type="transmembrane region" description="Helical" evidence="6">
    <location>
        <begin position="355"/>
        <end position="373"/>
    </location>
</feature>
<evidence type="ECO:0000256" key="6">
    <source>
        <dbReference type="SAM" id="Phobius"/>
    </source>
</evidence>
<evidence type="ECO:0000256" key="5">
    <source>
        <dbReference type="ARBA" id="ARBA00023136"/>
    </source>
</evidence>
<feature type="transmembrane region" description="Helical" evidence="6">
    <location>
        <begin position="539"/>
        <end position="564"/>
    </location>
</feature>
<evidence type="ECO:0000256" key="2">
    <source>
        <dbReference type="ARBA" id="ARBA00022448"/>
    </source>
</evidence>
<evidence type="ECO:0000256" key="1">
    <source>
        <dbReference type="ARBA" id="ARBA00004127"/>
    </source>
</evidence>
<feature type="transmembrane region" description="Helical" evidence="6">
    <location>
        <begin position="248"/>
        <end position="267"/>
    </location>
</feature>
<evidence type="ECO:0000313" key="8">
    <source>
        <dbReference type="Proteomes" id="UP000035681"/>
    </source>
</evidence>
<dbReference type="SUPFAM" id="SSF110916">
    <property type="entry name" value="Peptidyl-tRNA hydrolase domain-like"/>
    <property type="match status" value="1"/>
</dbReference>
<feature type="transmembrane region" description="Helical" evidence="6">
    <location>
        <begin position="273"/>
        <end position="299"/>
    </location>
</feature>
<accession>A0AAF5DFU4</accession>
<dbReference type="GO" id="GO:0005765">
    <property type="term" value="C:lysosomal membrane"/>
    <property type="evidence" value="ECO:0007669"/>
    <property type="project" value="TreeGrafter"/>
</dbReference>
<protein>
    <submittedName>
        <fullName evidence="9">Major facilitator superfamily (MFS) profile domain-containing protein</fullName>
    </submittedName>
</protein>
<dbReference type="PANTHER" id="PTHR23510:SF3">
    <property type="entry name" value="MAJOR FACILITATOR SUPERFAMILY DOMAIN-CONTAINING PROTEIN 8"/>
    <property type="match status" value="1"/>
</dbReference>
<organism evidence="8 9">
    <name type="scientific">Strongyloides stercoralis</name>
    <name type="common">Threadworm</name>
    <dbReference type="NCBI Taxonomy" id="6248"/>
    <lineage>
        <taxon>Eukaryota</taxon>
        <taxon>Metazoa</taxon>
        <taxon>Ecdysozoa</taxon>
        <taxon>Nematoda</taxon>
        <taxon>Chromadorea</taxon>
        <taxon>Rhabditida</taxon>
        <taxon>Tylenchina</taxon>
        <taxon>Panagrolaimomorpha</taxon>
        <taxon>Strongyloidoidea</taxon>
        <taxon>Strongyloididae</taxon>
        <taxon>Strongyloides</taxon>
    </lineage>
</organism>
<feature type="transmembrane region" description="Helical" evidence="6">
    <location>
        <begin position="483"/>
        <end position="504"/>
    </location>
</feature>
<dbReference type="InterPro" id="IPR036259">
    <property type="entry name" value="MFS_trans_sf"/>
</dbReference>
<dbReference type="AlphaFoldDB" id="A0AAF5DFU4"/>
<evidence type="ECO:0000256" key="3">
    <source>
        <dbReference type="ARBA" id="ARBA00022692"/>
    </source>
</evidence>
<keyword evidence="5 6" id="KW-0472">Membrane</keyword>
<feature type="transmembrane region" description="Helical" evidence="6">
    <location>
        <begin position="311"/>
        <end position="335"/>
    </location>
</feature>
<proteinExistence type="predicted"/>
<evidence type="ECO:0000259" key="7">
    <source>
        <dbReference type="PROSITE" id="PS00745"/>
    </source>
</evidence>
<dbReference type="Gene3D" id="3.30.160.20">
    <property type="match status" value="1"/>
</dbReference>
<dbReference type="GO" id="GO:0022857">
    <property type="term" value="F:transmembrane transporter activity"/>
    <property type="evidence" value="ECO:0007669"/>
    <property type="project" value="InterPro"/>
</dbReference>
<name>A0AAF5DFU4_STRER</name>
<feature type="transmembrane region" description="Helical" evidence="6">
    <location>
        <begin position="448"/>
        <end position="471"/>
    </location>
</feature>
<keyword evidence="8" id="KW-1185">Reference proteome</keyword>
<reference evidence="9" key="1">
    <citation type="submission" date="2024-02" db="UniProtKB">
        <authorList>
            <consortium name="WormBaseParasite"/>
        </authorList>
    </citation>
    <scope>IDENTIFICATION</scope>
</reference>
<evidence type="ECO:0000313" key="9">
    <source>
        <dbReference type="WBParaSite" id="TCONS_00011773.p1"/>
    </source>
</evidence>
<evidence type="ECO:0000256" key="4">
    <source>
        <dbReference type="ARBA" id="ARBA00022989"/>
    </source>
</evidence>
<dbReference type="Proteomes" id="UP000035681">
    <property type="component" value="Unplaced"/>
</dbReference>
<dbReference type="GO" id="GO:0003747">
    <property type="term" value="F:translation release factor activity"/>
    <property type="evidence" value="ECO:0007669"/>
    <property type="project" value="InterPro"/>
</dbReference>
<keyword evidence="4 6" id="KW-1133">Transmembrane helix</keyword>
<dbReference type="PANTHER" id="PTHR23510">
    <property type="entry name" value="INNER MEMBRANE TRANSPORT PROTEIN YAJR"/>
    <property type="match status" value="1"/>
</dbReference>
<feature type="transmembrane region" description="Helical" evidence="6">
    <location>
        <begin position="214"/>
        <end position="236"/>
    </location>
</feature>